<dbReference type="AlphaFoldDB" id="A0A382DMC5"/>
<dbReference type="Gene3D" id="3.90.1150.10">
    <property type="entry name" value="Aspartate Aminotransferase, domain 1"/>
    <property type="match status" value="1"/>
</dbReference>
<dbReference type="CDD" id="cd00609">
    <property type="entry name" value="AAT_like"/>
    <property type="match status" value="1"/>
</dbReference>
<evidence type="ECO:0000313" key="2">
    <source>
        <dbReference type="EMBL" id="SVB38783.1"/>
    </source>
</evidence>
<reference evidence="2" key="1">
    <citation type="submission" date="2018-05" db="EMBL/GenBank/DDBJ databases">
        <authorList>
            <person name="Lanie J.A."/>
            <person name="Ng W.-L."/>
            <person name="Kazmierczak K.M."/>
            <person name="Andrzejewski T.M."/>
            <person name="Davidsen T.M."/>
            <person name="Wayne K.J."/>
            <person name="Tettelin H."/>
            <person name="Glass J.I."/>
            <person name="Rusch D."/>
            <person name="Podicherti R."/>
            <person name="Tsui H.-C.T."/>
            <person name="Winkler M.E."/>
        </authorList>
    </citation>
    <scope>NUCLEOTIDE SEQUENCE</scope>
</reference>
<dbReference type="Pfam" id="PF00155">
    <property type="entry name" value="Aminotran_1_2"/>
    <property type="match status" value="1"/>
</dbReference>
<dbReference type="InterPro" id="IPR004839">
    <property type="entry name" value="Aminotransferase_I/II_large"/>
</dbReference>
<dbReference type="InterPro" id="IPR015424">
    <property type="entry name" value="PyrdxlP-dep_Trfase"/>
</dbReference>
<accession>A0A382DMC5</accession>
<proteinExistence type="predicted"/>
<feature type="non-terminal residue" evidence="2">
    <location>
        <position position="316"/>
    </location>
</feature>
<dbReference type="NCBIfam" id="NF005305">
    <property type="entry name" value="PRK06836.1"/>
    <property type="match status" value="1"/>
</dbReference>
<name>A0A382DMC5_9ZZZZ</name>
<dbReference type="InterPro" id="IPR015422">
    <property type="entry name" value="PyrdxlP-dep_Trfase_small"/>
</dbReference>
<dbReference type="GO" id="GO:0030170">
    <property type="term" value="F:pyridoxal phosphate binding"/>
    <property type="evidence" value="ECO:0007669"/>
    <property type="project" value="InterPro"/>
</dbReference>
<feature type="domain" description="Aminotransferase class I/classII large" evidence="1">
    <location>
        <begin position="37"/>
        <end position="291"/>
    </location>
</feature>
<gene>
    <name evidence="2" type="ORF">METZ01_LOCUS191637</name>
</gene>
<dbReference type="PANTHER" id="PTHR42691:SF1">
    <property type="entry name" value="ASPARTATE AMINOTRANSFERASE YHDR-RELATED"/>
    <property type="match status" value="1"/>
</dbReference>
<organism evidence="2">
    <name type="scientific">marine metagenome</name>
    <dbReference type="NCBI Taxonomy" id="408172"/>
    <lineage>
        <taxon>unclassified sequences</taxon>
        <taxon>metagenomes</taxon>
        <taxon>ecological metagenomes</taxon>
    </lineage>
</organism>
<dbReference type="SUPFAM" id="SSF53383">
    <property type="entry name" value="PLP-dependent transferases"/>
    <property type="match status" value="1"/>
</dbReference>
<sequence>MPVANQLRESMTRSSWIREMFEEGARLKAIHGEEKVHDFSLGNPILEPPEIVHQQLLEMISQPQPGMHRYMPNAGFDQTRNFVADELKKETGLEFEAGDTVMCSGAGGGLNVVMKALLDAGDEVLTPSPFFVEYGAYATNHGGVLKTVSTTETFQLDLEAFDVALNPKTKIVIINTPNNPTGVIYSQESLDQLGGLIRKKEQEFGHPIILVADDIYRRLVFDGMKSGDVLLSHPHSIRVHSHSKDLGLPGERIGFIAIHPGIPERETVRQVLVLSNRILGFVNAPALMQRILPFMEGASVDVSVYQNLRDQFYEML</sequence>
<dbReference type="Gene3D" id="3.40.640.10">
    <property type="entry name" value="Type I PLP-dependent aspartate aminotransferase-like (Major domain)"/>
    <property type="match status" value="1"/>
</dbReference>
<dbReference type="InterPro" id="IPR015421">
    <property type="entry name" value="PyrdxlP-dep_Trfase_major"/>
</dbReference>
<protein>
    <recommendedName>
        <fullName evidence="1">Aminotransferase class I/classII large domain-containing protein</fullName>
    </recommendedName>
</protein>
<dbReference type="PRINTS" id="PR00753">
    <property type="entry name" value="ACCSYNTHASE"/>
</dbReference>
<evidence type="ECO:0000259" key="1">
    <source>
        <dbReference type="Pfam" id="PF00155"/>
    </source>
</evidence>
<dbReference type="PANTHER" id="PTHR42691">
    <property type="entry name" value="ASPARTATE AMINOTRANSFERASE YHDR-RELATED"/>
    <property type="match status" value="1"/>
</dbReference>
<dbReference type="EMBL" id="UINC01039789">
    <property type="protein sequence ID" value="SVB38783.1"/>
    <property type="molecule type" value="Genomic_DNA"/>
</dbReference>